<evidence type="ECO:0000256" key="2">
    <source>
        <dbReference type="ARBA" id="ARBA00023015"/>
    </source>
</evidence>
<dbReference type="PANTHER" id="PTHR34824">
    <property type="entry name" value="HEAT-INDUCIBLE TRANSCRIPTION REPRESSOR HRCA"/>
    <property type="match status" value="1"/>
</dbReference>
<evidence type="ECO:0000256" key="1">
    <source>
        <dbReference type="ARBA" id="ARBA00022491"/>
    </source>
</evidence>
<dbReference type="Gene3D" id="1.10.10.10">
    <property type="entry name" value="Winged helix-like DNA-binding domain superfamily/Winged helix DNA-binding domain"/>
    <property type="match status" value="1"/>
</dbReference>
<dbReference type="AlphaFoldDB" id="A0A1F5SZ48"/>
<dbReference type="GO" id="GO:0003677">
    <property type="term" value="F:DNA binding"/>
    <property type="evidence" value="ECO:0007669"/>
    <property type="project" value="InterPro"/>
</dbReference>
<evidence type="ECO:0000256" key="3">
    <source>
        <dbReference type="ARBA" id="ARBA00023016"/>
    </source>
</evidence>
<dbReference type="Proteomes" id="UP000179001">
    <property type="component" value="Unassembled WGS sequence"/>
</dbReference>
<evidence type="ECO:0000259" key="5">
    <source>
        <dbReference type="Pfam" id="PF01628"/>
    </source>
</evidence>
<dbReference type="SUPFAM" id="SSF55781">
    <property type="entry name" value="GAF domain-like"/>
    <property type="match status" value="1"/>
</dbReference>
<keyword evidence="4" id="KW-0804">Transcription</keyword>
<dbReference type="SUPFAM" id="SSF46785">
    <property type="entry name" value="Winged helix' DNA-binding domain"/>
    <property type="match status" value="1"/>
</dbReference>
<dbReference type="InterPro" id="IPR029016">
    <property type="entry name" value="GAF-like_dom_sf"/>
</dbReference>
<dbReference type="PANTHER" id="PTHR34824:SF1">
    <property type="entry name" value="HEAT-INDUCIBLE TRANSCRIPTION REPRESSOR HRCA"/>
    <property type="match status" value="1"/>
</dbReference>
<evidence type="ECO:0000256" key="4">
    <source>
        <dbReference type="ARBA" id="ARBA00023163"/>
    </source>
</evidence>
<dbReference type="GO" id="GO:0045892">
    <property type="term" value="P:negative regulation of DNA-templated transcription"/>
    <property type="evidence" value="ECO:0007669"/>
    <property type="project" value="TreeGrafter"/>
</dbReference>
<evidence type="ECO:0000313" key="6">
    <source>
        <dbReference type="EMBL" id="OGF31766.1"/>
    </source>
</evidence>
<name>A0A1F5SZ48_9BACT</name>
<keyword evidence="2" id="KW-0805">Transcription regulation</keyword>
<dbReference type="InterPro" id="IPR021153">
    <property type="entry name" value="HrcA_C"/>
</dbReference>
<keyword evidence="3" id="KW-0346">Stress response</keyword>
<dbReference type="InterPro" id="IPR002571">
    <property type="entry name" value="HrcA"/>
</dbReference>
<dbReference type="InterPro" id="IPR036390">
    <property type="entry name" value="WH_DNA-bd_sf"/>
</dbReference>
<keyword evidence="1" id="KW-0678">Repressor</keyword>
<sequence length="229" mass="25872">MKERIEKLLKNLLLEYIKTAEPVASSLLVDKLDEKVSSATIRSELVELEKAGFIYQPHTSAGRVPTEKAYQYFVDNFLVEKKLSAKSLQALAPYLKINKSDREKLKSLAKEFAELTGDAVVLAFAENDIFYTGLSNIFSKPEFEDKNLLIDLSKIIDHLDQVIYDIFDQTTNINIKIGSDCPFGQRCASIFTPLQLADAKLLLAVVGPMRMDYSANYNLIKFIAEKYKS</sequence>
<dbReference type="Pfam" id="PF01628">
    <property type="entry name" value="HrcA"/>
    <property type="match status" value="1"/>
</dbReference>
<accession>A0A1F5SZ48</accession>
<gene>
    <name evidence="6" type="ORF">A2478_04750</name>
</gene>
<dbReference type="STRING" id="1798002.A2478_04750"/>
<organism evidence="6 7">
    <name type="scientific">Candidatus Falkowbacteria bacterium RIFOXYC2_FULL_36_12</name>
    <dbReference type="NCBI Taxonomy" id="1798002"/>
    <lineage>
        <taxon>Bacteria</taxon>
        <taxon>Candidatus Falkowiibacteriota</taxon>
    </lineage>
</organism>
<evidence type="ECO:0000313" key="7">
    <source>
        <dbReference type="Proteomes" id="UP000179001"/>
    </source>
</evidence>
<protein>
    <recommendedName>
        <fullName evidence="5">Heat-inducible transcription repressor HrcA C-terminal domain-containing protein</fullName>
    </recommendedName>
</protein>
<dbReference type="InterPro" id="IPR036388">
    <property type="entry name" value="WH-like_DNA-bd_sf"/>
</dbReference>
<feature type="domain" description="Heat-inducible transcription repressor HrcA C-terminal" evidence="5">
    <location>
        <begin position="79"/>
        <end position="214"/>
    </location>
</feature>
<reference evidence="6 7" key="1">
    <citation type="journal article" date="2016" name="Nat. Commun.">
        <title>Thousands of microbial genomes shed light on interconnected biogeochemical processes in an aquifer system.</title>
        <authorList>
            <person name="Anantharaman K."/>
            <person name="Brown C.T."/>
            <person name="Hug L.A."/>
            <person name="Sharon I."/>
            <person name="Castelle C.J."/>
            <person name="Probst A.J."/>
            <person name="Thomas B.C."/>
            <person name="Singh A."/>
            <person name="Wilkins M.J."/>
            <person name="Karaoz U."/>
            <person name="Brodie E.L."/>
            <person name="Williams K.H."/>
            <person name="Hubbard S.S."/>
            <person name="Banfield J.F."/>
        </authorList>
    </citation>
    <scope>NUCLEOTIDE SEQUENCE [LARGE SCALE GENOMIC DNA]</scope>
</reference>
<comment type="caution">
    <text evidence="6">The sequence shown here is derived from an EMBL/GenBank/DDBJ whole genome shotgun (WGS) entry which is preliminary data.</text>
</comment>
<dbReference type="EMBL" id="MFGJ01000007">
    <property type="protein sequence ID" value="OGF31766.1"/>
    <property type="molecule type" value="Genomic_DNA"/>
</dbReference>
<proteinExistence type="predicted"/>
<dbReference type="Gene3D" id="3.30.450.40">
    <property type="match status" value="1"/>
</dbReference>